<dbReference type="InterPro" id="IPR044081">
    <property type="entry name" value="DUF5776"/>
</dbReference>
<dbReference type="Pfam" id="PF19087">
    <property type="entry name" value="DUF5776"/>
    <property type="match status" value="1"/>
</dbReference>
<dbReference type="STRING" id="616990.IV54_GL001715"/>
<name>A0A0R2LRG1_9LACO</name>
<evidence type="ECO:0000313" key="3">
    <source>
        <dbReference type="Proteomes" id="UP000051906"/>
    </source>
</evidence>
<dbReference type="InterPro" id="IPR032675">
    <property type="entry name" value="LRR_dom_sf"/>
</dbReference>
<comment type="caution">
    <text evidence="2">The sequence shown here is derived from an EMBL/GenBank/DDBJ whole genome shotgun (WGS) entry which is preliminary data.</text>
</comment>
<dbReference type="EMBL" id="JQCA01000043">
    <property type="protein sequence ID" value="KRO04193.1"/>
    <property type="molecule type" value="Genomic_DNA"/>
</dbReference>
<feature type="domain" description="DUF5776" evidence="1">
    <location>
        <begin position="467"/>
        <end position="532"/>
    </location>
</feature>
<evidence type="ECO:0000259" key="1">
    <source>
        <dbReference type="Pfam" id="PF19087"/>
    </source>
</evidence>
<keyword evidence="3" id="KW-1185">Reference proteome</keyword>
<dbReference type="Gene3D" id="3.80.10.10">
    <property type="entry name" value="Ribonuclease Inhibitor"/>
    <property type="match status" value="1"/>
</dbReference>
<dbReference type="Proteomes" id="UP000051906">
    <property type="component" value="Unassembled WGS sequence"/>
</dbReference>
<dbReference type="SUPFAM" id="SSF52058">
    <property type="entry name" value="L domain-like"/>
    <property type="match status" value="1"/>
</dbReference>
<organism evidence="2 3">
    <name type="scientific">Levilactobacillus paucivorans</name>
    <dbReference type="NCBI Taxonomy" id="616990"/>
    <lineage>
        <taxon>Bacteria</taxon>
        <taxon>Bacillati</taxon>
        <taxon>Bacillota</taxon>
        <taxon>Bacilli</taxon>
        <taxon>Lactobacillales</taxon>
        <taxon>Lactobacillaceae</taxon>
        <taxon>Levilactobacillus</taxon>
    </lineage>
</organism>
<dbReference type="RefSeq" id="WP_057878239.1">
    <property type="nucleotide sequence ID" value="NZ_JQCA01000043.1"/>
</dbReference>
<protein>
    <recommendedName>
        <fullName evidence="1">DUF5776 domain-containing protein</fullName>
    </recommendedName>
</protein>
<proteinExistence type="predicted"/>
<dbReference type="AlphaFoldDB" id="A0A0R2LRG1"/>
<dbReference type="PATRIC" id="fig|616990.3.peg.1813"/>
<gene>
    <name evidence="2" type="ORF">IV54_GL001715</name>
</gene>
<accession>A0A0R2LRG1</accession>
<reference evidence="2 3" key="1">
    <citation type="journal article" date="2015" name="Genome Announc.">
        <title>Expanding the biotechnology potential of lactobacilli through comparative genomics of 213 strains and associated genera.</title>
        <authorList>
            <person name="Sun Z."/>
            <person name="Harris H.M."/>
            <person name="McCann A."/>
            <person name="Guo C."/>
            <person name="Argimon S."/>
            <person name="Zhang W."/>
            <person name="Yang X."/>
            <person name="Jeffery I.B."/>
            <person name="Cooney J.C."/>
            <person name="Kagawa T.F."/>
            <person name="Liu W."/>
            <person name="Song Y."/>
            <person name="Salvetti E."/>
            <person name="Wrobel A."/>
            <person name="Rasinkangas P."/>
            <person name="Parkhill J."/>
            <person name="Rea M.C."/>
            <person name="O'Sullivan O."/>
            <person name="Ritari J."/>
            <person name="Douillard F.P."/>
            <person name="Paul Ross R."/>
            <person name="Yang R."/>
            <person name="Briner A.E."/>
            <person name="Felis G.E."/>
            <person name="de Vos W.M."/>
            <person name="Barrangou R."/>
            <person name="Klaenhammer T.R."/>
            <person name="Caufield P.W."/>
            <person name="Cui Y."/>
            <person name="Zhang H."/>
            <person name="O'Toole P.W."/>
        </authorList>
    </citation>
    <scope>NUCLEOTIDE SEQUENCE [LARGE SCALE GENOMIC DNA]</scope>
    <source>
        <strain evidence="2 3">DSM 22467</strain>
    </source>
</reference>
<dbReference type="OrthoDB" id="2255437at2"/>
<evidence type="ECO:0000313" key="2">
    <source>
        <dbReference type="EMBL" id="KRO04193.1"/>
    </source>
</evidence>
<sequence>MKAWLKFRALFLSLGIILGIFSLFLIATPLPVKAATDPDYAGVMTRQNASGIPVSWTLTDGILTLNSGFLGDYDNNSVATSTSGQLIKNLKNSTMTGGTSLPVDEDGHPVTSLVGTDFTDMIDAITKIELAGPIHLGFKGNSDGNYASYLFAGLPNVKTYSGLDNLDLSAVDGTTGLQYMFANNPSLVTFTAPKFNVTADHTINDMFAGDSSLIYVDLSQMATQNITTCMGLFQENTALETANLANFGVSPTIAAATSGMFAGTDKLRHLTLSPQIHFGTSLLTRPDLTPDFLPQTDFTGTWQAVGSGKVDFINNDPTQGYLNYNPQGEKDITTDDLLSRYPASGSDITTNVTYVWQPVTPIIAPVSPGTSIPEADPDQGVDLAPYDVVATHKIGLYRTSNFTAASRLHWFAKKPQMKRPTFTIIGTATSVNGNPRYQVRDTNRGSNTYGKTGYITAKPTFVTPKFIQKTPDHITVIAIKRINGYNNAQLAKKQIHYTQGTVLTVKQVITTGHVTRFRLTNGHYITANRRLVTTSQVKMPTKVRNTATINRYTNANLTTRNHHYSRKAPHVFTVLGWDYSQGSSAKVGGTLRYRVAGGYITSNPKLVTTLK</sequence>